<sequence length="379" mass="42309">MSVRPTKGRKIFGLYEDSFHGFKGRYFKIIPVGNHRPFWLSLEGDGRFPSYWTDRGGFDVAPVTYEGLRAEQKQTVDVLTSLFSDQILKPKSLLSHPEEARKEISNVKMAGGDVTLSRLRHLIRSSVSVAVPVTPVVGHTEAGPSTTARAITPPGPTPDVVITPEEGSSNDGDRGVGEDREVFSPVWNDQQASPPSSNRLSVPIGSSAAKRQRTENSAREFNPLDRSFDAPKFITENLLGPRAQEALRDYDPMESFRWVQWAMLKYATIMRSVEPRLTMMDEAERHNQRLMGDLKAFNLQKVVLEEQLKDAVAAKEKLEGDLKSAEKNLEILKQKKDEEVAAIQGRVKELESEVQKLKDSAAAEKARADLAEGKMPRLL</sequence>
<comment type="caution">
    <text evidence="3">The sequence shown here is derived from an EMBL/GenBank/DDBJ whole genome shotgun (WGS) entry which is preliminary data.</text>
</comment>
<evidence type="ECO:0000256" key="2">
    <source>
        <dbReference type="SAM" id="MobiDB-lite"/>
    </source>
</evidence>
<evidence type="ECO:0000313" key="4">
    <source>
        <dbReference type="Proteomes" id="UP001341840"/>
    </source>
</evidence>
<keyword evidence="1" id="KW-0175">Coiled coil</keyword>
<gene>
    <name evidence="3" type="ORF">PIB30_019629</name>
</gene>
<keyword evidence="4" id="KW-1185">Reference proteome</keyword>
<evidence type="ECO:0000313" key="3">
    <source>
        <dbReference type="EMBL" id="MED6120306.1"/>
    </source>
</evidence>
<organism evidence="3 4">
    <name type="scientific">Stylosanthes scabra</name>
    <dbReference type="NCBI Taxonomy" id="79078"/>
    <lineage>
        <taxon>Eukaryota</taxon>
        <taxon>Viridiplantae</taxon>
        <taxon>Streptophyta</taxon>
        <taxon>Embryophyta</taxon>
        <taxon>Tracheophyta</taxon>
        <taxon>Spermatophyta</taxon>
        <taxon>Magnoliopsida</taxon>
        <taxon>eudicotyledons</taxon>
        <taxon>Gunneridae</taxon>
        <taxon>Pentapetalae</taxon>
        <taxon>rosids</taxon>
        <taxon>fabids</taxon>
        <taxon>Fabales</taxon>
        <taxon>Fabaceae</taxon>
        <taxon>Papilionoideae</taxon>
        <taxon>50 kb inversion clade</taxon>
        <taxon>dalbergioids sensu lato</taxon>
        <taxon>Dalbergieae</taxon>
        <taxon>Pterocarpus clade</taxon>
        <taxon>Stylosanthes</taxon>
    </lineage>
</organism>
<dbReference type="EMBL" id="JASCZI010030269">
    <property type="protein sequence ID" value="MED6120306.1"/>
    <property type="molecule type" value="Genomic_DNA"/>
</dbReference>
<reference evidence="3 4" key="1">
    <citation type="journal article" date="2023" name="Plants (Basel)">
        <title>Bridging the Gap: Combining Genomics and Transcriptomics Approaches to Understand Stylosanthes scabra, an Orphan Legume from the Brazilian Caatinga.</title>
        <authorList>
            <person name="Ferreira-Neto J.R.C."/>
            <person name="da Silva M.D."/>
            <person name="Binneck E."/>
            <person name="de Melo N.F."/>
            <person name="da Silva R.H."/>
            <person name="de Melo A.L.T.M."/>
            <person name="Pandolfi V."/>
            <person name="Bustamante F.O."/>
            <person name="Brasileiro-Vidal A.C."/>
            <person name="Benko-Iseppon A.M."/>
        </authorList>
    </citation>
    <scope>NUCLEOTIDE SEQUENCE [LARGE SCALE GENOMIC DNA]</scope>
    <source>
        <tissue evidence="3">Leaves</tissue>
    </source>
</reference>
<proteinExistence type="predicted"/>
<feature type="region of interest" description="Disordered" evidence="2">
    <location>
        <begin position="137"/>
        <end position="220"/>
    </location>
</feature>
<feature type="compositionally biased region" description="Polar residues" evidence="2">
    <location>
        <begin position="187"/>
        <end position="200"/>
    </location>
</feature>
<evidence type="ECO:0000256" key="1">
    <source>
        <dbReference type="SAM" id="Coils"/>
    </source>
</evidence>
<accession>A0ABU6R8K6</accession>
<name>A0ABU6R8K6_9FABA</name>
<feature type="coiled-coil region" evidence="1">
    <location>
        <begin position="280"/>
        <end position="367"/>
    </location>
</feature>
<protein>
    <submittedName>
        <fullName evidence="3">Uncharacterized protein</fullName>
    </submittedName>
</protein>
<dbReference type="Proteomes" id="UP001341840">
    <property type="component" value="Unassembled WGS sequence"/>
</dbReference>
<feature type="compositionally biased region" description="Basic and acidic residues" evidence="2">
    <location>
        <begin position="171"/>
        <end position="182"/>
    </location>
</feature>